<evidence type="ECO:0000256" key="3">
    <source>
        <dbReference type="ARBA" id="ARBA00022606"/>
    </source>
</evidence>
<keyword evidence="2" id="KW-1003">Cell membrane</keyword>
<evidence type="ECO:0000256" key="8">
    <source>
        <dbReference type="ARBA" id="ARBA00023170"/>
    </source>
</evidence>
<keyword evidence="12" id="KW-1185">Reference proteome</keyword>
<accession>A0AA38MM97</accession>
<evidence type="ECO:0000256" key="7">
    <source>
        <dbReference type="ARBA" id="ARBA00023136"/>
    </source>
</evidence>
<evidence type="ECO:0000256" key="6">
    <source>
        <dbReference type="ARBA" id="ARBA00022989"/>
    </source>
</evidence>
<dbReference type="GO" id="GO:0007165">
    <property type="term" value="P:signal transduction"/>
    <property type="evidence" value="ECO:0007669"/>
    <property type="project" value="UniProtKB-KW"/>
</dbReference>
<evidence type="ECO:0000256" key="1">
    <source>
        <dbReference type="ARBA" id="ARBA00004651"/>
    </source>
</evidence>
<evidence type="ECO:0000313" key="11">
    <source>
        <dbReference type="EMBL" id="KAJ3663365.1"/>
    </source>
</evidence>
<feature type="transmembrane region" description="Helical" evidence="10">
    <location>
        <begin position="126"/>
        <end position="148"/>
    </location>
</feature>
<organism evidence="11 12">
    <name type="scientific">Zophobas morio</name>
    <dbReference type="NCBI Taxonomy" id="2755281"/>
    <lineage>
        <taxon>Eukaryota</taxon>
        <taxon>Metazoa</taxon>
        <taxon>Ecdysozoa</taxon>
        <taxon>Arthropoda</taxon>
        <taxon>Hexapoda</taxon>
        <taxon>Insecta</taxon>
        <taxon>Pterygota</taxon>
        <taxon>Neoptera</taxon>
        <taxon>Endopterygota</taxon>
        <taxon>Coleoptera</taxon>
        <taxon>Polyphaga</taxon>
        <taxon>Cucujiformia</taxon>
        <taxon>Tenebrionidae</taxon>
        <taxon>Zophobas</taxon>
    </lineage>
</organism>
<feature type="transmembrane region" description="Helical" evidence="10">
    <location>
        <begin position="64"/>
        <end position="88"/>
    </location>
</feature>
<keyword evidence="5" id="KW-0552">Olfaction</keyword>
<proteinExistence type="predicted"/>
<dbReference type="GO" id="GO:0005886">
    <property type="term" value="C:plasma membrane"/>
    <property type="evidence" value="ECO:0007669"/>
    <property type="project" value="UniProtKB-SubCell"/>
</dbReference>
<dbReference type="AlphaFoldDB" id="A0AA38MM97"/>
<evidence type="ECO:0000256" key="5">
    <source>
        <dbReference type="ARBA" id="ARBA00022725"/>
    </source>
</evidence>
<dbReference type="EMBL" id="JALNTZ010000002">
    <property type="protein sequence ID" value="KAJ3663365.1"/>
    <property type="molecule type" value="Genomic_DNA"/>
</dbReference>
<comment type="caution">
    <text evidence="11">The sequence shown here is derived from an EMBL/GenBank/DDBJ whole genome shotgun (WGS) entry which is preliminary data.</text>
</comment>
<gene>
    <name evidence="11" type="ORF">Zmor_007646</name>
</gene>
<dbReference type="PANTHER" id="PTHR21137">
    <property type="entry name" value="ODORANT RECEPTOR"/>
    <property type="match status" value="1"/>
</dbReference>
<dbReference type="Pfam" id="PF02949">
    <property type="entry name" value="7tm_6"/>
    <property type="match status" value="1"/>
</dbReference>
<dbReference type="GO" id="GO:0004984">
    <property type="term" value="F:olfactory receptor activity"/>
    <property type="evidence" value="ECO:0007669"/>
    <property type="project" value="InterPro"/>
</dbReference>
<keyword evidence="4 10" id="KW-0812">Transmembrane</keyword>
<evidence type="ECO:0000313" key="12">
    <source>
        <dbReference type="Proteomes" id="UP001168821"/>
    </source>
</evidence>
<dbReference type="Proteomes" id="UP001168821">
    <property type="component" value="Unassembled WGS sequence"/>
</dbReference>
<feature type="transmembrane region" description="Helical" evidence="10">
    <location>
        <begin position="282"/>
        <end position="303"/>
    </location>
</feature>
<feature type="transmembrane region" description="Helical" evidence="10">
    <location>
        <begin position="256"/>
        <end position="276"/>
    </location>
</feature>
<evidence type="ECO:0000256" key="2">
    <source>
        <dbReference type="ARBA" id="ARBA00022475"/>
    </source>
</evidence>
<protein>
    <recommendedName>
        <fullName evidence="13">7tm 6 domain containing protein</fullName>
    </recommendedName>
</protein>
<comment type="subcellular location">
    <subcellularLocation>
        <location evidence="1">Cell membrane</location>
        <topology evidence="1">Multi-pass membrane protein</topology>
    </subcellularLocation>
</comment>
<evidence type="ECO:0000256" key="10">
    <source>
        <dbReference type="SAM" id="Phobius"/>
    </source>
</evidence>
<sequence>MEKFDWKIIVRANLFILNLVGLWPKSGKGYSLNLYTLYALVVNTTVDAHNVFQAAYICAIYKDLQAIIAIIFILVTEADASIKIFYFVRRISLVQSLLKELENDEFQPRNSQQREMVQRTLNPWMLIYRTFWITTGTDLCFLFIFPIMDGSHKDYRLPFWAWYPFDTKRSPNYEVTYIYQVLCTWFLASCNIIMDTMFAALMTYIMAQCDILSDDLRNLADGDDSYNVKIVKCVQHHKKILRFAEITNECFNEITLWQFFTSAASLALAMFQLTVVPPLSSEGMSCGFFICTITVQIFLYCWFGNEVEVRVSH</sequence>
<keyword evidence="9" id="KW-0807">Transducer</keyword>
<reference evidence="11" key="1">
    <citation type="journal article" date="2023" name="G3 (Bethesda)">
        <title>Whole genome assemblies of Zophobas morio and Tenebrio molitor.</title>
        <authorList>
            <person name="Kaur S."/>
            <person name="Stinson S.A."/>
            <person name="diCenzo G.C."/>
        </authorList>
    </citation>
    <scope>NUCLEOTIDE SEQUENCE</scope>
    <source>
        <strain evidence="11">QUZm001</strain>
    </source>
</reference>
<keyword evidence="6 10" id="KW-1133">Transmembrane helix</keyword>
<dbReference type="PANTHER" id="PTHR21137:SF35">
    <property type="entry name" value="ODORANT RECEPTOR 19A-RELATED"/>
    <property type="match status" value="1"/>
</dbReference>
<dbReference type="InterPro" id="IPR004117">
    <property type="entry name" value="7tm6_olfct_rcpt"/>
</dbReference>
<keyword evidence="7 10" id="KW-0472">Membrane</keyword>
<keyword evidence="8" id="KW-0675">Receptor</keyword>
<name>A0AA38MM97_9CUCU</name>
<evidence type="ECO:0000256" key="9">
    <source>
        <dbReference type="ARBA" id="ARBA00023224"/>
    </source>
</evidence>
<feature type="transmembrane region" description="Helical" evidence="10">
    <location>
        <begin position="6"/>
        <end position="23"/>
    </location>
</feature>
<feature type="transmembrane region" description="Helical" evidence="10">
    <location>
        <begin position="177"/>
        <end position="207"/>
    </location>
</feature>
<evidence type="ECO:0000256" key="4">
    <source>
        <dbReference type="ARBA" id="ARBA00022692"/>
    </source>
</evidence>
<dbReference type="GO" id="GO:0005549">
    <property type="term" value="F:odorant binding"/>
    <property type="evidence" value="ECO:0007669"/>
    <property type="project" value="InterPro"/>
</dbReference>
<evidence type="ECO:0008006" key="13">
    <source>
        <dbReference type="Google" id="ProtNLM"/>
    </source>
</evidence>
<keyword evidence="3" id="KW-0716">Sensory transduction</keyword>